<feature type="non-terminal residue" evidence="1">
    <location>
        <position position="1"/>
    </location>
</feature>
<proteinExistence type="predicted"/>
<sequence>LIKQFDLPKVKEGSTDTELLDMAGDVSNEDKVTIAENGNGDSDAEDVDDEDGWVDEINKLTPHERTALEMNMCPIRLMLVKLHKLAFKIVHSTTLLLPAWKDATEELGLGSRIMPHDVSTHWNSTFDMLEFAINYRKAIDAMTDKHKLGLGEYEMDDHEWMLVGQLQDTLEV</sequence>
<dbReference type="AlphaFoldDB" id="A0A9P7D827"/>
<dbReference type="InterPro" id="IPR012337">
    <property type="entry name" value="RNaseH-like_sf"/>
</dbReference>
<feature type="non-terminal residue" evidence="1">
    <location>
        <position position="172"/>
    </location>
</feature>
<keyword evidence="2" id="KW-1185">Reference proteome</keyword>
<dbReference type="OrthoDB" id="2662702at2759"/>
<gene>
    <name evidence="1" type="ORF">EV702DRAFT_950460</name>
</gene>
<name>A0A9P7D827_9AGAM</name>
<reference evidence="1" key="1">
    <citation type="journal article" date="2020" name="New Phytol.">
        <title>Comparative genomics reveals dynamic genome evolution in host specialist ectomycorrhizal fungi.</title>
        <authorList>
            <person name="Lofgren L.A."/>
            <person name="Nguyen N.H."/>
            <person name="Vilgalys R."/>
            <person name="Ruytinx J."/>
            <person name="Liao H.L."/>
            <person name="Branco S."/>
            <person name="Kuo A."/>
            <person name="LaButti K."/>
            <person name="Lipzen A."/>
            <person name="Andreopoulos W."/>
            <person name="Pangilinan J."/>
            <person name="Riley R."/>
            <person name="Hundley H."/>
            <person name="Na H."/>
            <person name="Barry K."/>
            <person name="Grigoriev I.V."/>
            <person name="Stajich J.E."/>
            <person name="Kennedy P.G."/>
        </authorList>
    </citation>
    <scope>NUCLEOTIDE SEQUENCE</scope>
    <source>
        <strain evidence="1">DOB743</strain>
    </source>
</reference>
<evidence type="ECO:0000313" key="1">
    <source>
        <dbReference type="EMBL" id="KAG1782522.1"/>
    </source>
</evidence>
<dbReference type="SUPFAM" id="SSF53098">
    <property type="entry name" value="Ribonuclease H-like"/>
    <property type="match status" value="1"/>
</dbReference>
<comment type="caution">
    <text evidence="1">The sequence shown here is derived from an EMBL/GenBank/DDBJ whole genome shotgun (WGS) entry which is preliminary data.</text>
</comment>
<dbReference type="EMBL" id="JABBWD010000003">
    <property type="protein sequence ID" value="KAG1782522.1"/>
    <property type="molecule type" value="Genomic_DNA"/>
</dbReference>
<accession>A0A9P7D827</accession>
<protein>
    <submittedName>
        <fullName evidence="1">Uncharacterized protein</fullName>
    </submittedName>
</protein>
<organism evidence="1 2">
    <name type="scientific">Suillus placidus</name>
    <dbReference type="NCBI Taxonomy" id="48579"/>
    <lineage>
        <taxon>Eukaryota</taxon>
        <taxon>Fungi</taxon>
        <taxon>Dikarya</taxon>
        <taxon>Basidiomycota</taxon>
        <taxon>Agaricomycotina</taxon>
        <taxon>Agaricomycetes</taxon>
        <taxon>Agaricomycetidae</taxon>
        <taxon>Boletales</taxon>
        <taxon>Suillineae</taxon>
        <taxon>Suillaceae</taxon>
        <taxon>Suillus</taxon>
    </lineage>
</organism>
<dbReference type="Proteomes" id="UP000714275">
    <property type="component" value="Unassembled WGS sequence"/>
</dbReference>
<evidence type="ECO:0000313" key="2">
    <source>
        <dbReference type="Proteomes" id="UP000714275"/>
    </source>
</evidence>